<evidence type="ECO:0000256" key="2">
    <source>
        <dbReference type="ARBA" id="ARBA00022801"/>
    </source>
</evidence>
<dbReference type="InterPro" id="IPR006034">
    <property type="entry name" value="Asparaginase/glutaminase-like"/>
</dbReference>
<evidence type="ECO:0000256" key="8">
    <source>
        <dbReference type="SAM" id="SignalP"/>
    </source>
</evidence>
<dbReference type="PRINTS" id="PR00139">
    <property type="entry name" value="ASNGLNASE"/>
</dbReference>
<feature type="chain" id="PRO_5024991617" evidence="8">
    <location>
        <begin position="24"/>
        <end position="378"/>
    </location>
</feature>
<dbReference type="PROSITE" id="PS00144">
    <property type="entry name" value="ASN_GLN_ASE_1"/>
    <property type="match status" value="1"/>
</dbReference>
<dbReference type="CDD" id="cd08964">
    <property type="entry name" value="L-asparaginase_II"/>
    <property type="match status" value="1"/>
</dbReference>
<keyword evidence="8" id="KW-0732">Signal</keyword>
<feature type="active site" evidence="5">
    <location>
        <position position="63"/>
    </location>
</feature>
<dbReference type="InterPro" id="IPR040919">
    <property type="entry name" value="Asparaginase_C"/>
</dbReference>
<feature type="domain" description="L-asparaginase N-terminal" evidence="9">
    <location>
        <begin position="54"/>
        <end position="243"/>
    </location>
</feature>
<dbReference type="PIRSF" id="PIRSF500176">
    <property type="entry name" value="L_ASNase"/>
    <property type="match status" value="1"/>
</dbReference>
<dbReference type="InterPro" id="IPR036152">
    <property type="entry name" value="Asp/glu_Ase-like_sf"/>
</dbReference>
<keyword evidence="2 11" id="KW-0378">Hydrolase</keyword>
<evidence type="ECO:0000259" key="9">
    <source>
        <dbReference type="Pfam" id="PF00710"/>
    </source>
</evidence>
<dbReference type="InterPro" id="IPR027474">
    <property type="entry name" value="L-asparaginase_N"/>
</dbReference>
<name>A0A5N1IX34_9BACT</name>
<evidence type="ECO:0000256" key="3">
    <source>
        <dbReference type="PIRSR" id="PIRSR001220-1"/>
    </source>
</evidence>
<dbReference type="PROSITE" id="PS51732">
    <property type="entry name" value="ASN_GLN_ASE_3"/>
    <property type="match status" value="1"/>
</dbReference>
<dbReference type="EC" id="3.5.1.1" evidence="11"/>
<comment type="caution">
    <text evidence="11">The sequence shown here is derived from an EMBL/GenBank/DDBJ whole genome shotgun (WGS) entry which is preliminary data.</text>
</comment>
<dbReference type="SMART" id="SM00870">
    <property type="entry name" value="Asparaginase"/>
    <property type="match status" value="1"/>
</dbReference>
<dbReference type="Gene3D" id="3.40.50.1170">
    <property type="entry name" value="L-asparaginase, N-terminal domain"/>
    <property type="match status" value="1"/>
</dbReference>
<dbReference type="FunFam" id="3.40.50.1170:FF:000001">
    <property type="entry name" value="L-asparaginase 2"/>
    <property type="match status" value="1"/>
</dbReference>
<evidence type="ECO:0000256" key="7">
    <source>
        <dbReference type="RuleBase" id="RU004456"/>
    </source>
</evidence>
<feature type="binding site" evidence="4">
    <location>
        <position position="109"/>
    </location>
    <ligand>
        <name>substrate</name>
    </ligand>
</feature>
<dbReference type="Gene3D" id="3.40.50.40">
    <property type="match status" value="1"/>
</dbReference>
<feature type="active site" description="O-isoaspartyl threonine intermediate" evidence="3">
    <location>
        <position position="63"/>
    </location>
</feature>
<gene>
    <name evidence="11" type="ORF">F0P94_11510</name>
</gene>
<dbReference type="PANTHER" id="PTHR11707:SF28">
    <property type="entry name" value="60 KDA LYSOPHOSPHOLIPASE"/>
    <property type="match status" value="1"/>
</dbReference>
<comment type="similarity">
    <text evidence="1 7">Belongs to the asparaginase 1 family.</text>
</comment>
<dbReference type="PANTHER" id="PTHR11707">
    <property type="entry name" value="L-ASPARAGINASE"/>
    <property type="match status" value="1"/>
</dbReference>
<dbReference type="EMBL" id="VTWT01000006">
    <property type="protein sequence ID" value="KAA9332632.1"/>
    <property type="molecule type" value="Genomic_DNA"/>
</dbReference>
<accession>A0A5N1IX34</accession>
<dbReference type="Pfam" id="PF17763">
    <property type="entry name" value="Asparaginase_C"/>
    <property type="match status" value="1"/>
</dbReference>
<evidence type="ECO:0000259" key="10">
    <source>
        <dbReference type="Pfam" id="PF17763"/>
    </source>
</evidence>
<dbReference type="GO" id="GO:0006528">
    <property type="term" value="P:asparagine metabolic process"/>
    <property type="evidence" value="ECO:0007669"/>
    <property type="project" value="InterPro"/>
</dbReference>
<dbReference type="PROSITE" id="PS00917">
    <property type="entry name" value="ASN_GLN_ASE_2"/>
    <property type="match status" value="1"/>
</dbReference>
<reference evidence="11 12" key="1">
    <citation type="submission" date="2019-09" db="EMBL/GenBank/DDBJ databases">
        <title>Genome sequence of Adhaeribacter sp. M2.</title>
        <authorList>
            <person name="Srinivasan S."/>
        </authorList>
    </citation>
    <scope>NUCLEOTIDE SEQUENCE [LARGE SCALE GENOMIC DNA]</scope>
    <source>
        <strain evidence="11 12">M2</strain>
    </source>
</reference>
<dbReference type="GO" id="GO:0004067">
    <property type="term" value="F:asparaginase activity"/>
    <property type="evidence" value="ECO:0007669"/>
    <property type="project" value="UniProtKB-UniRule"/>
</dbReference>
<evidence type="ECO:0000313" key="11">
    <source>
        <dbReference type="EMBL" id="KAA9332632.1"/>
    </source>
</evidence>
<dbReference type="AlphaFoldDB" id="A0A5N1IX34"/>
<feature type="binding site" evidence="4">
    <location>
        <begin position="141"/>
        <end position="142"/>
    </location>
    <ligand>
        <name>substrate</name>
    </ligand>
</feature>
<evidence type="ECO:0000256" key="4">
    <source>
        <dbReference type="PIRSR" id="PIRSR001220-2"/>
    </source>
</evidence>
<dbReference type="Pfam" id="PF00710">
    <property type="entry name" value="Asparaginase"/>
    <property type="match status" value="1"/>
</dbReference>
<feature type="active site" evidence="6">
    <location>
        <position position="141"/>
    </location>
</feature>
<protein>
    <submittedName>
        <fullName evidence="11">Type II asparaginase</fullName>
        <ecNumber evidence="11">3.5.1.1</ecNumber>
    </submittedName>
</protein>
<dbReference type="SUPFAM" id="SSF53774">
    <property type="entry name" value="Glutaminase/Asparaginase"/>
    <property type="match status" value="1"/>
</dbReference>
<keyword evidence="12" id="KW-1185">Reference proteome</keyword>
<dbReference type="RefSeq" id="WP_150904045.1">
    <property type="nucleotide sequence ID" value="NZ_VTWT01000006.1"/>
</dbReference>
<dbReference type="InterPro" id="IPR027473">
    <property type="entry name" value="L-asparaginase_C"/>
</dbReference>
<dbReference type="PIRSF" id="PIRSF001220">
    <property type="entry name" value="L-ASNase_gatD"/>
    <property type="match status" value="1"/>
</dbReference>
<evidence type="ECO:0000313" key="12">
    <source>
        <dbReference type="Proteomes" id="UP000326570"/>
    </source>
</evidence>
<dbReference type="InterPro" id="IPR037152">
    <property type="entry name" value="L-asparaginase_N_sf"/>
</dbReference>
<evidence type="ECO:0000256" key="5">
    <source>
        <dbReference type="PROSITE-ProRule" id="PRU10099"/>
    </source>
</evidence>
<evidence type="ECO:0000256" key="6">
    <source>
        <dbReference type="PROSITE-ProRule" id="PRU10100"/>
    </source>
</evidence>
<dbReference type="Proteomes" id="UP000326570">
    <property type="component" value="Unassembled WGS sequence"/>
</dbReference>
<dbReference type="NCBIfam" id="TIGR00520">
    <property type="entry name" value="asnASE_II"/>
    <property type="match status" value="1"/>
</dbReference>
<dbReference type="InterPro" id="IPR004550">
    <property type="entry name" value="AsnASE_II"/>
</dbReference>
<feature type="domain" description="Asparaginase/glutaminase C-terminal" evidence="10">
    <location>
        <begin position="265"/>
        <end position="375"/>
    </location>
</feature>
<dbReference type="InterPro" id="IPR027475">
    <property type="entry name" value="Asparaginase/glutaminase_AS2"/>
</dbReference>
<organism evidence="11 12">
    <name type="scientific">Adhaeribacter soli</name>
    <dbReference type="NCBI Taxonomy" id="2607655"/>
    <lineage>
        <taxon>Bacteria</taxon>
        <taxon>Pseudomonadati</taxon>
        <taxon>Bacteroidota</taxon>
        <taxon>Cytophagia</taxon>
        <taxon>Cytophagales</taxon>
        <taxon>Hymenobacteraceae</taxon>
        <taxon>Adhaeribacter</taxon>
    </lineage>
</organism>
<dbReference type="InterPro" id="IPR020827">
    <property type="entry name" value="Asparaginase/glutaminase_AS1"/>
</dbReference>
<sequence>MKNLNTYTIALLACALLPADGIAQSGHGQVALALTEGPKTEKTASGEKKPALPNVVILATGGTIAGAAATGTQAGYTSGQVTIDAMLDAVPDAKKLANIKGEQISNVGSQDMSFDIMMKLANRINELTRSGTDGIVITHGTDTMEETAYFLNLVVKTDKPVVLVGSMRPSTALSADGPLNLYDAIAVAADPNAKNRGVLLVMNDWIHSAQNLVKVSTTSVQTFMSPLIGLIGTSAYGKNNFNRYPDRKFGQKSEFSIDGVKTLPRVEIVYGCVDMDGGMIDAAVKNKAKGIVIAGVGNGNMTKAALDAAKRATKKGVAVVRSSRVATGEVGRDVEVKDDEYGTIASYELNPQKSRILLALALLKDRKPEDLQRIFQEY</sequence>
<feature type="signal peptide" evidence="8">
    <location>
        <begin position="1"/>
        <end position="23"/>
    </location>
</feature>
<proteinExistence type="inferred from homology"/>
<evidence type="ECO:0000256" key="1">
    <source>
        <dbReference type="ARBA" id="ARBA00010518"/>
    </source>
</evidence>